<proteinExistence type="predicted"/>
<reference evidence="1" key="1">
    <citation type="journal article" date="2023" name="G3 (Bethesda)">
        <title>A reference genome for the long-term kleptoplast-retaining sea slug Elysia crispata morphotype clarki.</title>
        <authorList>
            <person name="Eastman K.E."/>
            <person name="Pendleton A.L."/>
            <person name="Shaikh M.A."/>
            <person name="Suttiyut T."/>
            <person name="Ogas R."/>
            <person name="Tomko P."/>
            <person name="Gavelis G."/>
            <person name="Widhalm J.R."/>
            <person name="Wisecaver J.H."/>
        </authorList>
    </citation>
    <scope>NUCLEOTIDE SEQUENCE</scope>
    <source>
        <strain evidence="1">ECLA1</strain>
    </source>
</reference>
<evidence type="ECO:0000313" key="1">
    <source>
        <dbReference type="EMBL" id="KAK3772093.1"/>
    </source>
</evidence>
<dbReference type="Proteomes" id="UP001283361">
    <property type="component" value="Unassembled WGS sequence"/>
</dbReference>
<accession>A0AAE1DJX0</accession>
<dbReference type="EMBL" id="JAWDGP010003660">
    <property type="protein sequence ID" value="KAK3772093.1"/>
    <property type="molecule type" value="Genomic_DNA"/>
</dbReference>
<gene>
    <name evidence="1" type="ORF">RRG08_061178</name>
</gene>
<organism evidence="1 2">
    <name type="scientific">Elysia crispata</name>
    <name type="common">lettuce slug</name>
    <dbReference type="NCBI Taxonomy" id="231223"/>
    <lineage>
        <taxon>Eukaryota</taxon>
        <taxon>Metazoa</taxon>
        <taxon>Spiralia</taxon>
        <taxon>Lophotrochozoa</taxon>
        <taxon>Mollusca</taxon>
        <taxon>Gastropoda</taxon>
        <taxon>Heterobranchia</taxon>
        <taxon>Euthyneura</taxon>
        <taxon>Panpulmonata</taxon>
        <taxon>Sacoglossa</taxon>
        <taxon>Placobranchoidea</taxon>
        <taxon>Plakobranchidae</taxon>
        <taxon>Elysia</taxon>
    </lineage>
</organism>
<sequence>MPVFSNSCFSSIKVLVNQREAIVLYIDLAEAGSFPPTLISLPTRLLCEGYVDPRVQ</sequence>
<evidence type="ECO:0000313" key="2">
    <source>
        <dbReference type="Proteomes" id="UP001283361"/>
    </source>
</evidence>
<comment type="caution">
    <text evidence="1">The sequence shown here is derived from an EMBL/GenBank/DDBJ whole genome shotgun (WGS) entry which is preliminary data.</text>
</comment>
<name>A0AAE1DJX0_9GAST</name>
<protein>
    <submittedName>
        <fullName evidence="1">Uncharacterized protein</fullName>
    </submittedName>
</protein>
<feature type="non-terminal residue" evidence="1">
    <location>
        <position position="1"/>
    </location>
</feature>
<dbReference type="AlphaFoldDB" id="A0AAE1DJX0"/>
<keyword evidence="2" id="KW-1185">Reference proteome</keyword>